<keyword evidence="3" id="KW-0326">Glycosidase</keyword>
<evidence type="ECO:0000259" key="5">
    <source>
        <dbReference type="PROSITE" id="PS50022"/>
    </source>
</evidence>
<dbReference type="SUPFAM" id="SSF49303">
    <property type="entry name" value="beta-Galactosidase/glucuronidase domain"/>
    <property type="match status" value="1"/>
</dbReference>
<accession>A0A8J7MCE8</accession>
<name>A0A8J7MCE8_9BACT</name>
<dbReference type="InterPro" id="IPR006101">
    <property type="entry name" value="Glyco_hydro_2"/>
</dbReference>
<dbReference type="PROSITE" id="PS50022">
    <property type="entry name" value="FA58C_3"/>
    <property type="match status" value="2"/>
</dbReference>
<dbReference type="PANTHER" id="PTHR42732:SF1">
    <property type="entry name" value="BETA-MANNOSIDASE"/>
    <property type="match status" value="1"/>
</dbReference>
<evidence type="ECO:0000313" key="7">
    <source>
        <dbReference type="Proteomes" id="UP000624703"/>
    </source>
</evidence>
<dbReference type="InterPro" id="IPR008964">
    <property type="entry name" value="Invasin/intimin_cell_adhesion"/>
</dbReference>
<dbReference type="Pfam" id="PF16355">
    <property type="entry name" value="DUF4982"/>
    <property type="match status" value="1"/>
</dbReference>
<dbReference type="InterPro" id="IPR013783">
    <property type="entry name" value="Ig-like_fold"/>
</dbReference>
<dbReference type="InterPro" id="IPR006103">
    <property type="entry name" value="Glyco_hydro_2_cat"/>
</dbReference>
<dbReference type="Pfam" id="PF00754">
    <property type="entry name" value="F5_F8_type_C"/>
    <property type="match status" value="2"/>
</dbReference>
<dbReference type="Gene3D" id="3.20.20.80">
    <property type="entry name" value="Glycosidases"/>
    <property type="match status" value="1"/>
</dbReference>
<keyword evidence="7" id="KW-1185">Reference proteome</keyword>
<dbReference type="InterPro" id="IPR000421">
    <property type="entry name" value="FA58C"/>
</dbReference>
<dbReference type="Proteomes" id="UP000624703">
    <property type="component" value="Unassembled WGS sequence"/>
</dbReference>
<dbReference type="RefSeq" id="WP_200311109.1">
    <property type="nucleotide sequence ID" value="NZ_JAENIM010000039.1"/>
</dbReference>
<organism evidence="6 7">
    <name type="scientific">Persicirhabdus sediminis</name>
    <dbReference type="NCBI Taxonomy" id="454144"/>
    <lineage>
        <taxon>Bacteria</taxon>
        <taxon>Pseudomonadati</taxon>
        <taxon>Verrucomicrobiota</taxon>
        <taxon>Verrucomicrobiia</taxon>
        <taxon>Verrucomicrobiales</taxon>
        <taxon>Verrucomicrobiaceae</taxon>
        <taxon>Persicirhabdus</taxon>
    </lineage>
</organism>
<keyword evidence="2" id="KW-0378">Hydrolase</keyword>
<dbReference type="InterPro" id="IPR036156">
    <property type="entry name" value="Beta-gal/glucu_dom_sf"/>
</dbReference>
<evidence type="ECO:0000256" key="2">
    <source>
        <dbReference type="ARBA" id="ARBA00022801"/>
    </source>
</evidence>
<dbReference type="PROSITE" id="PS51257">
    <property type="entry name" value="PROKAR_LIPOPROTEIN"/>
    <property type="match status" value="1"/>
</dbReference>
<dbReference type="PANTHER" id="PTHR42732">
    <property type="entry name" value="BETA-GALACTOSIDASE"/>
    <property type="match status" value="1"/>
</dbReference>
<dbReference type="SUPFAM" id="SSF51445">
    <property type="entry name" value="(Trans)glycosidases"/>
    <property type="match status" value="1"/>
</dbReference>
<dbReference type="Pfam" id="PF18565">
    <property type="entry name" value="Glyco_hydro2_C5"/>
    <property type="match status" value="1"/>
</dbReference>
<dbReference type="GO" id="GO:0004553">
    <property type="term" value="F:hydrolase activity, hydrolyzing O-glycosyl compounds"/>
    <property type="evidence" value="ECO:0007669"/>
    <property type="project" value="InterPro"/>
</dbReference>
<dbReference type="InterPro" id="IPR006104">
    <property type="entry name" value="Glyco_hydro_2_N"/>
</dbReference>
<dbReference type="EMBL" id="JAENIM010000039">
    <property type="protein sequence ID" value="MBK1791094.1"/>
    <property type="molecule type" value="Genomic_DNA"/>
</dbReference>
<dbReference type="Gene3D" id="2.60.40.10">
    <property type="entry name" value="Immunoglobulins"/>
    <property type="match status" value="3"/>
</dbReference>
<dbReference type="Pfam" id="PF00703">
    <property type="entry name" value="Glyco_hydro_2"/>
    <property type="match status" value="1"/>
</dbReference>
<dbReference type="InterPro" id="IPR032311">
    <property type="entry name" value="DUF4982"/>
</dbReference>
<feature type="domain" description="F5/8 type C" evidence="5">
    <location>
        <begin position="29"/>
        <end position="181"/>
    </location>
</feature>
<comment type="caution">
    <text evidence="6">The sequence shown here is derived from an EMBL/GenBank/DDBJ whole genome shotgun (WGS) entry which is preliminary data.</text>
</comment>
<evidence type="ECO:0000256" key="1">
    <source>
        <dbReference type="ARBA" id="ARBA00007401"/>
    </source>
</evidence>
<comment type="similarity">
    <text evidence="1">Belongs to the glycosyl hydrolase 2 family.</text>
</comment>
<dbReference type="InterPro" id="IPR006102">
    <property type="entry name" value="Ig-like_GH2"/>
</dbReference>
<dbReference type="InterPro" id="IPR017853">
    <property type="entry name" value="GH"/>
</dbReference>
<feature type="signal peptide" evidence="4">
    <location>
        <begin position="1"/>
        <end position="24"/>
    </location>
</feature>
<dbReference type="Pfam" id="PF02836">
    <property type="entry name" value="Glyco_hydro_2_C"/>
    <property type="match status" value="1"/>
</dbReference>
<evidence type="ECO:0000313" key="6">
    <source>
        <dbReference type="EMBL" id="MBK1791094.1"/>
    </source>
</evidence>
<sequence length="1102" mass="123576">MKSPMKSISCSLALLACNVLGLSANDQLQGVEVLNMNPNWTFAREAQAAKDAFSSSSSDEPASGAFDGRRESYWSTPAKRGSTPYPHWIREDFGAVRDISGIKLLPRVDSEDGRINEFDIQLSNDGKKWSEAIYSGNLENRGQWQEFNFEKTHQARYLRLLAKSSHKENSRVCALAEMLTLPQTRANGDLSGLALDAEFDDSQWESVHLPHSPTIEPKEFRSHWQGICWYRKQFYAEPAWQGKQVVIRFEAVMQQAQVWVNGQRVANHDGGYLPFSCDVSDLLHYDGVKENLIVVRADNRNHPNIPPGQPLNQLDFTYQGGIYRDVTIEINDKLHISDAVAANQVAGGGVFVSYPKIDEEEAQVAVKTHVVNEHAKPQSFELHTTINDASGKIIAEQRSQKTLAASSNEHIEQQFTVQQPQLWSPESPTLYTVNSTVIRDGKTCDHELTRIGLRTIEWRNDGFFLNGKRVVLNGANRHQDYIYVGNAASNSMQRLDAIKLKEAGFNNVRAGHYPLAQSFMDACDELGLTVIACIPGWHCFRDNETFINNSYQDIRDLIRLERNHPSVILYEPILNESRYSEDYARESFRISKEEDPNCFTACDYKYPAHEIYDVNYKVPDGSKPFFTREWGDNQRGISRAADRWGDWANRNDENSMVWQSLARQQDLNGDGYWDWYGVNANPTSAGYALWIGIDHNRGFRGNIARCGIFGLDRYPKFCHYFLQAQRDPKVLHKGIDSGPMVFIASYWRENSQRDISVYSNAQEVKLYLNEKLIDTRTADSSYTLTTHDKTKGAIREEKQLDHVPHPIFTFAGVQWQAGTLRAEAYIDGKLVAEHEVRTPLAASKIAITMDHPNDTLTADGSDMAMLFISAVDENGTLVPDFSENIDVEISGNGRLIGPNPVKAEGGVAAIWLASTTQAGEIRVTASAKGLANQTFTTISQASKSATVRTPDIAPPASQRGLTEIKAIELTTESGKAVAIKSASVSSTLEGTDASSLIDGDTESWWFASSNTNEWVQLELESPTTLSGSLIIWEKDSTWYTFSISVSADGKNWKQVYQDVQTGHNEEREAWHAKQVRFVKIQAAKTEPSDSLLGIREISLFSR</sequence>
<dbReference type="AlphaFoldDB" id="A0A8J7MCE8"/>
<dbReference type="InterPro" id="IPR051913">
    <property type="entry name" value="GH2_Domain-Containing"/>
</dbReference>
<dbReference type="SUPFAM" id="SSF49373">
    <property type="entry name" value="Invasin/intimin cell-adhesion fragments"/>
    <property type="match status" value="1"/>
</dbReference>
<evidence type="ECO:0000256" key="4">
    <source>
        <dbReference type="SAM" id="SignalP"/>
    </source>
</evidence>
<keyword evidence="4" id="KW-0732">Signal</keyword>
<feature type="chain" id="PRO_5035328575" evidence="4">
    <location>
        <begin position="25"/>
        <end position="1102"/>
    </location>
</feature>
<reference evidence="6" key="1">
    <citation type="submission" date="2021-01" db="EMBL/GenBank/DDBJ databases">
        <title>Modified the classification status of verrucomicrobia.</title>
        <authorList>
            <person name="Feng X."/>
        </authorList>
    </citation>
    <scope>NUCLEOTIDE SEQUENCE</scope>
    <source>
        <strain evidence="6">_KCTC 22039</strain>
    </source>
</reference>
<dbReference type="GO" id="GO:0005975">
    <property type="term" value="P:carbohydrate metabolic process"/>
    <property type="evidence" value="ECO:0007669"/>
    <property type="project" value="InterPro"/>
</dbReference>
<dbReference type="InterPro" id="IPR040605">
    <property type="entry name" value="Glyco_hydro2_dom5"/>
</dbReference>
<gene>
    <name evidence="6" type="ORF">JIN82_08015</name>
</gene>
<dbReference type="Pfam" id="PF02837">
    <property type="entry name" value="Glyco_hydro_2_N"/>
    <property type="match status" value="1"/>
</dbReference>
<dbReference type="PRINTS" id="PR00132">
    <property type="entry name" value="GLHYDRLASE2"/>
</dbReference>
<protein>
    <submittedName>
        <fullName evidence="6">Discoidin domain-containing protein</fullName>
    </submittedName>
</protein>
<dbReference type="InterPro" id="IPR008979">
    <property type="entry name" value="Galactose-bd-like_sf"/>
</dbReference>
<evidence type="ECO:0000256" key="3">
    <source>
        <dbReference type="ARBA" id="ARBA00023295"/>
    </source>
</evidence>
<feature type="domain" description="F5/8 type C" evidence="5">
    <location>
        <begin position="964"/>
        <end position="1099"/>
    </location>
</feature>
<proteinExistence type="inferred from homology"/>
<dbReference type="SUPFAM" id="SSF49785">
    <property type="entry name" value="Galactose-binding domain-like"/>
    <property type="match status" value="3"/>
</dbReference>
<dbReference type="Gene3D" id="2.60.120.260">
    <property type="entry name" value="Galactose-binding domain-like"/>
    <property type="match status" value="3"/>
</dbReference>